<sequence length="91" mass="9217">MNKNDLIAEVASKTGQTKVAAGEAVDAAFDAITAALAKGDDVKIAGFGNFVVSTRAASEGRNPRTGETIAIPAQKAAKFRAGKALKDAVNG</sequence>
<evidence type="ECO:0000256" key="4">
    <source>
        <dbReference type="RuleBase" id="RU003939"/>
    </source>
</evidence>
<comment type="similarity">
    <text evidence="1 4">Belongs to the bacterial histone-like protein family.</text>
</comment>
<dbReference type="SUPFAM" id="SSF47729">
    <property type="entry name" value="IHF-like DNA-binding proteins"/>
    <property type="match status" value="1"/>
</dbReference>
<dbReference type="SMART" id="SM00411">
    <property type="entry name" value="BHL"/>
    <property type="match status" value="1"/>
</dbReference>
<dbReference type="PANTHER" id="PTHR33175">
    <property type="entry name" value="DNA-BINDING PROTEIN HU"/>
    <property type="match status" value="1"/>
</dbReference>
<evidence type="ECO:0000313" key="5">
    <source>
        <dbReference type="EMBL" id="TBW38050.1"/>
    </source>
</evidence>
<protein>
    <submittedName>
        <fullName evidence="5">HU family DNA-binding protein</fullName>
    </submittedName>
</protein>
<accession>A0A4Q9VQR4</accession>
<dbReference type="InterPro" id="IPR010992">
    <property type="entry name" value="IHF-like_DNA-bd_dom_sf"/>
</dbReference>
<dbReference type="GO" id="GO:0030261">
    <property type="term" value="P:chromosome condensation"/>
    <property type="evidence" value="ECO:0007669"/>
    <property type="project" value="UniProtKB-KW"/>
</dbReference>
<dbReference type="GO" id="GO:0030527">
    <property type="term" value="F:structural constituent of chromatin"/>
    <property type="evidence" value="ECO:0007669"/>
    <property type="project" value="InterPro"/>
</dbReference>
<gene>
    <name evidence="5" type="ORF">EYW49_10645</name>
</gene>
<dbReference type="PRINTS" id="PR01727">
    <property type="entry name" value="DNABINDINGHU"/>
</dbReference>
<dbReference type="RefSeq" id="WP_131309394.1">
    <property type="nucleotide sequence ID" value="NZ_SJFN01000013.1"/>
</dbReference>
<keyword evidence="3 5" id="KW-0238">DNA-binding</keyword>
<evidence type="ECO:0000313" key="6">
    <source>
        <dbReference type="Proteomes" id="UP000292781"/>
    </source>
</evidence>
<dbReference type="Pfam" id="PF00216">
    <property type="entry name" value="Bac_DNA_binding"/>
    <property type="match status" value="1"/>
</dbReference>
<name>A0A4Q9VQR4_9HYPH</name>
<dbReference type="Proteomes" id="UP000292781">
    <property type="component" value="Unassembled WGS sequence"/>
</dbReference>
<evidence type="ECO:0000256" key="3">
    <source>
        <dbReference type="ARBA" id="ARBA00023125"/>
    </source>
</evidence>
<organism evidence="5 6">
    <name type="scientific">Siculibacillus lacustris</name>
    <dbReference type="NCBI Taxonomy" id="1549641"/>
    <lineage>
        <taxon>Bacteria</taxon>
        <taxon>Pseudomonadati</taxon>
        <taxon>Pseudomonadota</taxon>
        <taxon>Alphaproteobacteria</taxon>
        <taxon>Hyphomicrobiales</taxon>
        <taxon>Ancalomicrobiaceae</taxon>
        <taxon>Siculibacillus</taxon>
    </lineage>
</organism>
<comment type="caution">
    <text evidence="5">The sequence shown here is derived from an EMBL/GenBank/DDBJ whole genome shotgun (WGS) entry which is preliminary data.</text>
</comment>
<dbReference type="CDD" id="cd13831">
    <property type="entry name" value="HU"/>
    <property type="match status" value="1"/>
</dbReference>
<dbReference type="PROSITE" id="PS00045">
    <property type="entry name" value="HISTONE_LIKE"/>
    <property type="match status" value="1"/>
</dbReference>
<dbReference type="InterPro" id="IPR000119">
    <property type="entry name" value="Hist_DNA-bd"/>
</dbReference>
<dbReference type="GO" id="GO:0003677">
    <property type="term" value="F:DNA binding"/>
    <property type="evidence" value="ECO:0007669"/>
    <property type="project" value="UniProtKB-KW"/>
</dbReference>
<dbReference type="AlphaFoldDB" id="A0A4Q9VQR4"/>
<proteinExistence type="inferred from homology"/>
<dbReference type="OrthoDB" id="9799835at2"/>
<keyword evidence="6" id="KW-1185">Reference proteome</keyword>
<dbReference type="PANTHER" id="PTHR33175:SF3">
    <property type="entry name" value="DNA-BINDING PROTEIN HU-BETA"/>
    <property type="match status" value="1"/>
</dbReference>
<reference evidence="5 6" key="1">
    <citation type="submission" date="2019-02" db="EMBL/GenBank/DDBJ databases">
        <title>Siculibacillus lacustris gen. nov., sp. nov., a new rosette-forming bacterium isolated from a freshwater crater lake (Lake St. Ana, Romania).</title>
        <authorList>
            <person name="Felfoldi T."/>
            <person name="Marton Z."/>
            <person name="Szabo A."/>
            <person name="Mentes A."/>
            <person name="Boka K."/>
            <person name="Marialigeti K."/>
            <person name="Mathe I."/>
            <person name="Koncz M."/>
            <person name="Schumann P."/>
            <person name="Toth E."/>
        </authorList>
    </citation>
    <scope>NUCLEOTIDE SEQUENCE [LARGE SCALE GENOMIC DNA]</scope>
    <source>
        <strain evidence="5 6">SA-279</strain>
    </source>
</reference>
<evidence type="ECO:0000256" key="1">
    <source>
        <dbReference type="ARBA" id="ARBA00010529"/>
    </source>
</evidence>
<keyword evidence="2" id="KW-0226">DNA condensation</keyword>
<evidence type="ECO:0000256" key="2">
    <source>
        <dbReference type="ARBA" id="ARBA00023067"/>
    </source>
</evidence>
<dbReference type="EMBL" id="SJFN01000013">
    <property type="protein sequence ID" value="TBW38050.1"/>
    <property type="molecule type" value="Genomic_DNA"/>
</dbReference>
<dbReference type="InterPro" id="IPR020816">
    <property type="entry name" value="Histone-like_DNA-bd_CS"/>
</dbReference>
<dbReference type="Gene3D" id="4.10.520.10">
    <property type="entry name" value="IHF-like DNA-binding proteins"/>
    <property type="match status" value="1"/>
</dbReference>